<proteinExistence type="predicted"/>
<protein>
    <submittedName>
        <fullName evidence="2">GNAT family N-acetyltransferase</fullName>
    </submittedName>
</protein>
<dbReference type="PROSITE" id="PS51186">
    <property type="entry name" value="GNAT"/>
    <property type="match status" value="1"/>
</dbReference>
<dbReference type="Proteomes" id="UP000621516">
    <property type="component" value="Unassembled WGS sequence"/>
</dbReference>
<organism evidence="2 3">
    <name type="scientific">Aestuariibaculum marinum</name>
    <dbReference type="NCBI Taxonomy" id="2683592"/>
    <lineage>
        <taxon>Bacteria</taxon>
        <taxon>Pseudomonadati</taxon>
        <taxon>Bacteroidota</taxon>
        <taxon>Flavobacteriia</taxon>
        <taxon>Flavobacteriales</taxon>
        <taxon>Flavobacteriaceae</taxon>
    </lineage>
</organism>
<dbReference type="Pfam" id="PF00583">
    <property type="entry name" value="Acetyltransf_1"/>
    <property type="match status" value="1"/>
</dbReference>
<dbReference type="AlphaFoldDB" id="A0A8J6Q074"/>
<dbReference type="RefSeq" id="WP_188224778.1">
    <property type="nucleotide sequence ID" value="NZ_JACVXD010000020.1"/>
</dbReference>
<dbReference type="CDD" id="cd04301">
    <property type="entry name" value="NAT_SF"/>
    <property type="match status" value="1"/>
</dbReference>
<accession>A0A8J6Q074</accession>
<evidence type="ECO:0000313" key="3">
    <source>
        <dbReference type="Proteomes" id="UP000621516"/>
    </source>
</evidence>
<dbReference type="InterPro" id="IPR016181">
    <property type="entry name" value="Acyl_CoA_acyltransferase"/>
</dbReference>
<reference evidence="2 3" key="1">
    <citation type="journal article" date="2018" name="J. Microbiol.">
        <title>Aestuariibaculum marinum sp. nov., a marine bacterium isolated from seawater in South Korea.</title>
        <authorList>
            <person name="Choi J."/>
            <person name="Lee D."/>
            <person name="Jang J.H."/>
            <person name="Cha S."/>
            <person name="Seo T."/>
        </authorList>
    </citation>
    <scope>NUCLEOTIDE SEQUENCE [LARGE SCALE GENOMIC DNA]</scope>
    <source>
        <strain evidence="2 3">IP7</strain>
    </source>
</reference>
<dbReference type="SUPFAM" id="SSF55729">
    <property type="entry name" value="Acyl-CoA N-acyltransferases (Nat)"/>
    <property type="match status" value="1"/>
</dbReference>
<sequence>MTEQLNYNTRIIDASETIPVRHPVLRPGKPIESCNFDGDNLETTFHLGIFLNNQIVGVVSYFKNCNDLLTESSQYQLRGMAVLEDFQGKGLGNLLVQQGDTLLREKKIKTLWCNAREVATTFYQKNNFTIIGEPFNIKDIGLHYVMYKTLT</sequence>
<dbReference type="EMBL" id="JACVXD010000020">
    <property type="protein sequence ID" value="MBD0825487.1"/>
    <property type="molecule type" value="Genomic_DNA"/>
</dbReference>
<evidence type="ECO:0000313" key="2">
    <source>
        <dbReference type="EMBL" id="MBD0825487.1"/>
    </source>
</evidence>
<dbReference type="GO" id="GO:0016747">
    <property type="term" value="F:acyltransferase activity, transferring groups other than amino-acyl groups"/>
    <property type="evidence" value="ECO:0007669"/>
    <property type="project" value="InterPro"/>
</dbReference>
<evidence type="ECO:0000259" key="1">
    <source>
        <dbReference type="PROSITE" id="PS51186"/>
    </source>
</evidence>
<comment type="caution">
    <text evidence="2">The sequence shown here is derived from an EMBL/GenBank/DDBJ whole genome shotgun (WGS) entry which is preliminary data.</text>
</comment>
<keyword evidence="3" id="KW-1185">Reference proteome</keyword>
<name>A0A8J6Q074_9FLAO</name>
<dbReference type="Gene3D" id="3.40.630.30">
    <property type="match status" value="1"/>
</dbReference>
<gene>
    <name evidence="2" type="ORF">ICJ85_15850</name>
</gene>
<dbReference type="InterPro" id="IPR000182">
    <property type="entry name" value="GNAT_dom"/>
</dbReference>
<feature type="domain" description="N-acetyltransferase" evidence="1">
    <location>
        <begin position="1"/>
        <end position="151"/>
    </location>
</feature>